<organism evidence="3 4">
    <name type="scientific">Podospora didyma</name>
    <dbReference type="NCBI Taxonomy" id="330526"/>
    <lineage>
        <taxon>Eukaryota</taxon>
        <taxon>Fungi</taxon>
        <taxon>Dikarya</taxon>
        <taxon>Ascomycota</taxon>
        <taxon>Pezizomycotina</taxon>
        <taxon>Sordariomycetes</taxon>
        <taxon>Sordariomycetidae</taxon>
        <taxon>Sordariales</taxon>
        <taxon>Podosporaceae</taxon>
        <taxon>Podospora</taxon>
    </lineage>
</organism>
<feature type="transmembrane region" description="Helical" evidence="2">
    <location>
        <begin position="163"/>
        <end position="186"/>
    </location>
</feature>
<keyword evidence="2" id="KW-0472">Membrane</keyword>
<evidence type="ECO:0008006" key="5">
    <source>
        <dbReference type="Google" id="ProtNLM"/>
    </source>
</evidence>
<evidence type="ECO:0000313" key="3">
    <source>
        <dbReference type="EMBL" id="KAK3380992.1"/>
    </source>
</evidence>
<proteinExistence type="predicted"/>
<gene>
    <name evidence="3" type="ORF">B0H63DRAFT_474716</name>
</gene>
<evidence type="ECO:0000256" key="2">
    <source>
        <dbReference type="SAM" id="Phobius"/>
    </source>
</evidence>
<protein>
    <recommendedName>
        <fullName evidence="5">Mid2 domain-containing protein</fullName>
    </recommendedName>
</protein>
<keyword evidence="2" id="KW-1133">Transmembrane helix</keyword>
<keyword evidence="4" id="KW-1185">Reference proteome</keyword>
<dbReference type="EMBL" id="JAULSW010000005">
    <property type="protein sequence ID" value="KAK3380992.1"/>
    <property type="molecule type" value="Genomic_DNA"/>
</dbReference>
<dbReference type="Proteomes" id="UP001285441">
    <property type="component" value="Unassembled WGS sequence"/>
</dbReference>
<evidence type="ECO:0000256" key="1">
    <source>
        <dbReference type="SAM" id="MobiDB-lite"/>
    </source>
</evidence>
<feature type="compositionally biased region" description="Basic and acidic residues" evidence="1">
    <location>
        <begin position="197"/>
        <end position="216"/>
    </location>
</feature>
<keyword evidence="2" id="KW-0812">Transmembrane</keyword>
<reference evidence="3" key="1">
    <citation type="journal article" date="2023" name="Mol. Phylogenet. Evol.">
        <title>Genome-scale phylogeny and comparative genomics of the fungal order Sordariales.</title>
        <authorList>
            <person name="Hensen N."/>
            <person name="Bonometti L."/>
            <person name="Westerberg I."/>
            <person name="Brannstrom I.O."/>
            <person name="Guillou S."/>
            <person name="Cros-Aarteil S."/>
            <person name="Calhoun S."/>
            <person name="Haridas S."/>
            <person name="Kuo A."/>
            <person name="Mondo S."/>
            <person name="Pangilinan J."/>
            <person name="Riley R."/>
            <person name="LaButti K."/>
            <person name="Andreopoulos B."/>
            <person name="Lipzen A."/>
            <person name="Chen C."/>
            <person name="Yan M."/>
            <person name="Daum C."/>
            <person name="Ng V."/>
            <person name="Clum A."/>
            <person name="Steindorff A."/>
            <person name="Ohm R.A."/>
            <person name="Martin F."/>
            <person name="Silar P."/>
            <person name="Natvig D.O."/>
            <person name="Lalanne C."/>
            <person name="Gautier V."/>
            <person name="Ament-Velasquez S.L."/>
            <person name="Kruys A."/>
            <person name="Hutchinson M.I."/>
            <person name="Powell A.J."/>
            <person name="Barry K."/>
            <person name="Miller A.N."/>
            <person name="Grigoriev I.V."/>
            <person name="Debuchy R."/>
            <person name="Gladieux P."/>
            <person name="Hiltunen Thoren M."/>
            <person name="Johannesson H."/>
        </authorList>
    </citation>
    <scope>NUCLEOTIDE SEQUENCE</scope>
    <source>
        <strain evidence="3">CBS 232.78</strain>
    </source>
</reference>
<accession>A0AAE0TVF2</accession>
<evidence type="ECO:0000313" key="4">
    <source>
        <dbReference type="Proteomes" id="UP001285441"/>
    </source>
</evidence>
<reference evidence="3" key="2">
    <citation type="submission" date="2023-06" db="EMBL/GenBank/DDBJ databases">
        <authorList>
            <consortium name="Lawrence Berkeley National Laboratory"/>
            <person name="Haridas S."/>
            <person name="Hensen N."/>
            <person name="Bonometti L."/>
            <person name="Westerberg I."/>
            <person name="Brannstrom I.O."/>
            <person name="Guillou S."/>
            <person name="Cros-Aarteil S."/>
            <person name="Calhoun S."/>
            <person name="Kuo A."/>
            <person name="Mondo S."/>
            <person name="Pangilinan J."/>
            <person name="Riley R."/>
            <person name="LaButti K."/>
            <person name="Andreopoulos B."/>
            <person name="Lipzen A."/>
            <person name="Chen C."/>
            <person name="Yanf M."/>
            <person name="Daum C."/>
            <person name="Ng V."/>
            <person name="Clum A."/>
            <person name="Steindorff A."/>
            <person name="Ohm R."/>
            <person name="Martin F."/>
            <person name="Silar P."/>
            <person name="Natvig D."/>
            <person name="Lalanne C."/>
            <person name="Gautier V."/>
            <person name="Ament-velasquez S.L."/>
            <person name="Kruys A."/>
            <person name="Hutchinson M.I."/>
            <person name="Powell A.J."/>
            <person name="Barry K."/>
            <person name="Miller A.N."/>
            <person name="Grigoriev I.V."/>
            <person name="Debuchy R."/>
            <person name="Gladieux P."/>
            <person name="Thoren M.H."/>
            <person name="Johannesson H."/>
        </authorList>
    </citation>
    <scope>NUCLEOTIDE SEQUENCE</scope>
    <source>
        <strain evidence="3">CBS 232.78</strain>
    </source>
</reference>
<feature type="region of interest" description="Disordered" evidence="1">
    <location>
        <begin position="191"/>
        <end position="216"/>
    </location>
</feature>
<dbReference type="AlphaFoldDB" id="A0AAE0TVF2"/>
<sequence>MSVSSSGFALRINGTCQLNEVDCGATVSPYHACCPEHSFCPSQYNVNCCPTSENCTRSLLQTPRCANQTWDLYDNDGFFCCLKGFVGYASTSNSDGCASPGYTFQSGEVLLRIISAGQGATSSPATAGVTSNTNTMISSPTTALPPLNGGQGESLGLSVKAGIGVGAAIGGISFLVVIALVLAYGIRKRARTGHGRKQTERADVPHPGHSELGDTHHYELDGKAIPAEIQGR</sequence>
<name>A0AAE0TVF2_9PEZI</name>
<comment type="caution">
    <text evidence="3">The sequence shown here is derived from an EMBL/GenBank/DDBJ whole genome shotgun (WGS) entry which is preliminary data.</text>
</comment>